<sequence>MNPVALILSVVFIVLVFIPFTKKRTTQTLLIACEFFIFCFSGFFAIEALTGQSTSYILIGSIVTGNIPIVIDPLAAWFILLINFTFLTGSIYGNSYMKAYADRKHQLSLHWISYLLSHIGLLAVCVVQHMLIFLFVWEIMALSSFIMVIFESEKSQTIKAGINYLIQSHIGILLLTIGFGWVYVETGSWSFDAIKLFGQTGSLLEAFGLMLLFFAGFSFKAGFVPFHTWLPQAHPAAPAHVSGVMSGVLIKIGIYGILRMLLLLPNNTIEIGIVILIISIITGIYGVMLAIVQHNLKTLLAYHSIENIGIIGIGIGVGCLGLGLGNEPMAAIGFAGALLHTLNHSLFKSVLFYGAGNVYQATHSVNIESFGGLIKRMPHTAFLFLIASLAISGLPPFNGFISEFLIYSGLINGWSHGTFIYILIFAFAVFGLSLIGGLAILCFTKAFGTIFLGSPRQTFAQEPQESSRMALIPMYIIIALIIAIGVFPSIFVKALWLPVQQFTGNMHENAFTFSPSLLSIAQQIGIASLIFMALTGFIWFIRYQLTKRQTVTCAETWGCGYIAPTPKMQYTASSFVRTYRKLAEPILLFQKHKKEVSGIFPHEAFHSIHSLDRVEMYLIHMPLKRMRFWLNRFSFLQNGSLQFYILYGLLFIIILIAVPSLEYLYHILAHFLNIL</sequence>
<dbReference type="GO" id="GO:0016491">
    <property type="term" value="F:oxidoreductase activity"/>
    <property type="evidence" value="ECO:0007669"/>
    <property type="project" value="UniProtKB-KW"/>
</dbReference>
<keyword evidence="6 8" id="KW-0472">Membrane</keyword>
<keyword evidence="5" id="KW-0560">Oxidoreductase</keyword>
<dbReference type="GO" id="GO:0042773">
    <property type="term" value="P:ATP synthesis coupled electron transport"/>
    <property type="evidence" value="ECO:0007669"/>
    <property type="project" value="InterPro"/>
</dbReference>
<feature type="transmembrane region" description="Helical" evidence="8">
    <location>
        <begin position="382"/>
        <end position="407"/>
    </location>
</feature>
<feature type="transmembrane region" description="Helical" evidence="8">
    <location>
        <begin position="74"/>
        <end position="95"/>
    </location>
</feature>
<reference evidence="10 11" key="1">
    <citation type="submission" date="2020-08" db="EMBL/GenBank/DDBJ databases">
        <title>Genomic Encyclopedia of Type Strains, Phase IV (KMG-IV): sequencing the most valuable type-strain genomes for metagenomic binning, comparative biology and taxonomic classification.</title>
        <authorList>
            <person name="Goeker M."/>
        </authorList>
    </citation>
    <scope>NUCLEOTIDE SEQUENCE [LARGE SCALE GENOMIC DNA]</scope>
    <source>
        <strain evidence="10 11">DSM 27471</strain>
    </source>
</reference>
<name>A0A7W5H1Y3_9PORP</name>
<comment type="caution">
    <text evidence="10">The sequence shown here is derived from an EMBL/GenBank/DDBJ whole genome shotgun (WGS) entry which is preliminary data.</text>
</comment>
<dbReference type="RefSeq" id="WP_183412695.1">
    <property type="nucleotide sequence ID" value="NZ_JACHYB010000001.1"/>
</dbReference>
<protein>
    <submittedName>
        <fullName evidence="10">Formate hydrogenlyase subunit 3/multisubunit Na+/H+ antiporter MnhD subunit</fullName>
    </submittedName>
</protein>
<organism evidence="10 11">
    <name type="scientific">Microbacter margulisiae</name>
    <dbReference type="NCBI Taxonomy" id="1350067"/>
    <lineage>
        <taxon>Bacteria</taxon>
        <taxon>Pseudomonadati</taxon>
        <taxon>Bacteroidota</taxon>
        <taxon>Bacteroidia</taxon>
        <taxon>Bacteroidales</taxon>
        <taxon>Porphyromonadaceae</taxon>
        <taxon>Microbacter</taxon>
    </lineage>
</organism>
<evidence type="ECO:0000256" key="7">
    <source>
        <dbReference type="RuleBase" id="RU000320"/>
    </source>
</evidence>
<proteinExistence type="predicted"/>
<dbReference type="EMBL" id="JACHYB010000001">
    <property type="protein sequence ID" value="MBB3186857.1"/>
    <property type="molecule type" value="Genomic_DNA"/>
</dbReference>
<evidence type="ECO:0000313" key="10">
    <source>
        <dbReference type="EMBL" id="MBB3186857.1"/>
    </source>
</evidence>
<dbReference type="InterPro" id="IPR052175">
    <property type="entry name" value="ComplexI-like_HydComp"/>
</dbReference>
<dbReference type="Pfam" id="PF00361">
    <property type="entry name" value="Proton_antipo_M"/>
    <property type="match status" value="1"/>
</dbReference>
<evidence type="ECO:0000256" key="3">
    <source>
        <dbReference type="ARBA" id="ARBA00022692"/>
    </source>
</evidence>
<dbReference type="Proteomes" id="UP000544222">
    <property type="component" value="Unassembled WGS sequence"/>
</dbReference>
<feature type="transmembrane region" description="Helical" evidence="8">
    <location>
        <begin position="203"/>
        <end position="223"/>
    </location>
</feature>
<keyword evidence="3 7" id="KW-0812">Transmembrane</keyword>
<dbReference type="PANTHER" id="PTHR42682:SF3">
    <property type="entry name" value="FORMATE HYDROGENLYASE SUBUNIT 3-RELATED"/>
    <property type="match status" value="1"/>
</dbReference>
<dbReference type="InterPro" id="IPR001750">
    <property type="entry name" value="ND/Mrp_TM"/>
</dbReference>
<evidence type="ECO:0000256" key="6">
    <source>
        <dbReference type="ARBA" id="ARBA00023136"/>
    </source>
</evidence>
<dbReference type="PANTHER" id="PTHR42682">
    <property type="entry name" value="HYDROGENASE-4 COMPONENT F"/>
    <property type="match status" value="1"/>
</dbReference>
<feature type="transmembrane region" description="Helical" evidence="8">
    <location>
        <begin position="271"/>
        <end position="292"/>
    </location>
</feature>
<comment type="subcellular location">
    <subcellularLocation>
        <location evidence="1">Cell membrane</location>
        <topology evidence="1">Multi-pass membrane protein</topology>
    </subcellularLocation>
    <subcellularLocation>
        <location evidence="7">Membrane</location>
        <topology evidence="7">Multi-pass membrane protein</topology>
    </subcellularLocation>
</comment>
<feature type="transmembrane region" description="Helical" evidence="8">
    <location>
        <begin position="6"/>
        <end position="21"/>
    </location>
</feature>
<feature type="transmembrane region" description="Helical" evidence="8">
    <location>
        <begin position="130"/>
        <end position="150"/>
    </location>
</feature>
<keyword evidence="10" id="KW-0456">Lyase</keyword>
<dbReference type="GO" id="GO:0008137">
    <property type="term" value="F:NADH dehydrogenase (ubiquinone) activity"/>
    <property type="evidence" value="ECO:0007669"/>
    <property type="project" value="InterPro"/>
</dbReference>
<evidence type="ECO:0000256" key="4">
    <source>
        <dbReference type="ARBA" id="ARBA00022989"/>
    </source>
</evidence>
<gene>
    <name evidence="10" type="ORF">FHX64_001020</name>
</gene>
<dbReference type="GO" id="GO:0005886">
    <property type="term" value="C:plasma membrane"/>
    <property type="evidence" value="ECO:0007669"/>
    <property type="project" value="UniProtKB-SubCell"/>
</dbReference>
<dbReference type="InterPro" id="IPR003918">
    <property type="entry name" value="NADH_UbQ_OxRdtase"/>
</dbReference>
<evidence type="ECO:0000256" key="8">
    <source>
        <dbReference type="SAM" id="Phobius"/>
    </source>
</evidence>
<feature type="transmembrane region" description="Helical" evidence="8">
    <location>
        <begin position="304"/>
        <end position="323"/>
    </location>
</feature>
<feature type="transmembrane region" description="Helical" evidence="8">
    <location>
        <begin position="419"/>
        <end position="452"/>
    </location>
</feature>
<feature type="transmembrane region" description="Helical" evidence="8">
    <location>
        <begin position="244"/>
        <end position="265"/>
    </location>
</feature>
<dbReference type="GO" id="GO:0016829">
    <property type="term" value="F:lyase activity"/>
    <property type="evidence" value="ECO:0007669"/>
    <property type="project" value="UniProtKB-KW"/>
</dbReference>
<evidence type="ECO:0000313" key="11">
    <source>
        <dbReference type="Proteomes" id="UP000544222"/>
    </source>
</evidence>
<dbReference type="AlphaFoldDB" id="A0A7W5H1Y3"/>
<feature type="transmembrane region" description="Helical" evidence="8">
    <location>
        <begin position="472"/>
        <end position="497"/>
    </location>
</feature>
<evidence type="ECO:0000256" key="2">
    <source>
        <dbReference type="ARBA" id="ARBA00022475"/>
    </source>
</evidence>
<feature type="transmembrane region" description="Helical" evidence="8">
    <location>
        <begin position="28"/>
        <end position="46"/>
    </location>
</feature>
<feature type="transmembrane region" description="Helical" evidence="8">
    <location>
        <begin position="162"/>
        <end position="183"/>
    </location>
</feature>
<feature type="domain" description="NADH:quinone oxidoreductase/Mrp antiporter transmembrane" evidence="9">
    <location>
        <begin position="129"/>
        <end position="423"/>
    </location>
</feature>
<keyword evidence="4 8" id="KW-1133">Transmembrane helix</keyword>
<evidence type="ECO:0000256" key="1">
    <source>
        <dbReference type="ARBA" id="ARBA00004651"/>
    </source>
</evidence>
<accession>A0A7W5H1Y3</accession>
<keyword evidence="2" id="KW-1003">Cell membrane</keyword>
<keyword evidence="11" id="KW-1185">Reference proteome</keyword>
<feature type="transmembrane region" description="Helical" evidence="8">
    <location>
        <begin position="517"/>
        <end position="541"/>
    </location>
</feature>
<evidence type="ECO:0000256" key="5">
    <source>
        <dbReference type="ARBA" id="ARBA00023002"/>
    </source>
</evidence>
<evidence type="ECO:0000259" key="9">
    <source>
        <dbReference type="Pfam" id="PF00361"/>
    </source>
</evidence>
<feature type="transmembrane region" description="Helical" evidence="8">
    <location>
        <begin position="644"/>
        <end position="665"/>
    </location>
</feature>
<dbReference type="PRINTS" id="PR01437">
    <property type="entry name" value="NUOXDRDTASE4"/>
</dbReference>